<dbReference type="InterPro" id="IPR028098">
    <property type="entry name" value="Glyco_trans_4-like_N"/>
</dbReference>
<organism evidence="2 3">
    <name type="scientific">Bradyrhizobium huanghuaihaiense</name>
    <dbReference type="NCBI Taxonomy" id="990078"/>
    <lineage>
        <taxon>Bacteria</taxon>
        <taxon>Pseudomonadati</taxon>
        <taxon>Pseudomonadota</taxon>
        <taxon>Alphaproteobacteria</taxon>
        <taxon>Hyphomicrobiales</taxon>
        <taxon>Nitrobacteraceae</taxon>
        <taxon>Bradyrhizobium</taxon>
    </lineage>
</organism>
<feature type="domain" description="Glycosyltransferase subfamily 4-like N-terminal" evidence="1">
    <location>
        <begin position="23"/>
        <end position="176"/>
    </location>
</feature>
<gene>
    <name evidence="2" type="ORF">IQ16_05739</name>
</gene>
<name>A0A562R8C6_9BRAD</name>
<dbReference type="GO" id="GO:0016757">
    <property type="term" value="F:glycosyltransferase activity"/>
    <property type="evidence" value="ECO:0007669"/>
    <property type="project" value="UniProtKB-ARBA"/>
</dbReference>
<evidence type="ECO:0000313" key="2">
    <source>
        <dbReference type="EMBL" id="TWI64680.1"/>
    </source>
</evidence>
<dbReference type="Pfam" id="PF13692">
    <property type="entry name" value="Glyco_trans_1_4"/>
    <property type="match status" value="1"/>
</dbReference>
<accession>A0A562R8C6</accession>
<dbReference type="PANTHER" id="PTHR12526">
    <property type="entry name" value="GLYCOSYLTRANSFERASE"/>
    <property type="match status" value="1"/>
</dbReference>
<evidence type="ECO:0000313" key="3">
    <source>
        <dbReference type="Proteomes" id="UP000316291"/>
    </source>
</evidence>
<dbReference type="EMBL" id="VLLA01000017">
    <property type="protein sequence ID" value="TWI64680.1"/>
    <property type="molecule type" value="Genomic_DNA"/>
</dbReference>
<dbReference type="RefSeq" id="WP_018643008.1">
    <property type="nucleotide sequence ID" value="NZ_VLLA01000017.1"/>
</dbReference>
<reference evidence="2 3" key="1">
    <citation type="journal article" date="2015" name="Stand. Genomic Sci.">
        <title>Genomic Encyclopedia of Bacterial and Archaeal Type Strains, Phase III: the genomes of soil and plant-associated and newly described type strains.</title>
        <authorList>
            <person name="Whitman W.B."/>
            <person name="Woyke T."/>
            <person name="Klenk H.P."/>
            <person name="Zhou Y."/>
            <person name="Lilburn T.G."/>
            <person name="Beck B.J."/>
            <person name="De Vos P."/>
            <person name="Vandamme P."/>
            <person name="Eisen J.A."/>
            <person name="Garrity G."/>
            <person name="Hugenholtz P."/>
            <person name="Kyrpides N.C."/>
        </authorList>
    </citation>
    <scope>NUCLEOTIDE SEQUENCE [LARGE SCALE GENOMIC DNA]</scope>
    <source>
        <strain evidence="2 3">CGMCC 1.10948</strain>
    </source>
</reference>
<sequence>MKVCFVGLENLPVLAPEYNHHGIGGEEVQQTLLARALVARGYQVSVVVGDYGQSDAAAWHGITTYKTYRADAGIPVLRFVYPRWTATWAALMRADADVYYTSSAGTRVGLVAMFCRRHGRGLVHRLAHDTDADPEKLLIRYTRDKKLYEYGLRRADSVLCQHAGQQRALLENYGLTSVVADMLVDPPDRQLDRDQRDVEILWVSNLRDFKRPELAIELARRMPSRHIHMVGGPQPGYSELYSKIESAAKQLPNLTFHGRVPYHDVGDLYDRAKIFVNTSHTEGFPNSFLQSWRRGVPVVSFFDPDGLIKREGLGASPQSIDEMAYVADHLIADETEWRKASERCRNYMDRMHGDHVVLKPYVAAIEEAVRRRKKSRASSKPVWQ</sequence>
<dbReference type="Pfam" id="PF13439">
    <property type="entry name" value="Glyco_transf_4"/>
    <property type="match status" value="1"/>
</dbReference>
<dbReference type="AlphaFoldDB" id="A0A562R8C6"/>
<dbReference type="CDD" id="cd03801">
    <property type="entry name" value="GT4_PimA-like"/>
    <property type="match status" value="1"/>
</dbReference>
<proteinExistence type="predicted"/>
<dbReference type="Proteomes" id="UP000316291">
    <property type="component" value="Unassembled WGS sequence"/>
</dbReference>
<comment type="caution">
    <text evidence="2">The sequence shown here is derived from an EMBL/GenBank/DDBJ whole genome shotgun (WGS) entry which is preliminary data.</text>
</comment>
<evidence type="ECO:0000259" key="1">
    <source>
        <dbReference type="Pfam" id="PF13439"/>
    </source>
</evidence>
<dbReference type="Gene3D" id="3.40.50.2000">
    <property type="entry name" value="Glycogen Phosphorylase B"/>
    <property type="match status" value="2"/>
</dbReference>
<dbReference type="OrthoDB" id="9775208at2"/>
<keyword evidence="2" id="KW-0808">Transferase</keyword>
<protein>
    <submittedName>
        <fullName evidence="2">Glycosyltransferase involved in cell wall biosynthesis</fullName>
    </submittedName>
</protein>
<dbReference type="SUPFAM" id="SSF53756">
    <property type="entry name" value="UDP-Glycosyltransferase/glycogen phosphorylase"/>
    <property type="match status" value="1"/>
</dbReference>
<keyword evidence="3" id="KW-1185">Reference proteome</keyword>